<accession>A0A418AQS0</accession>
<comment type="caution">
    <text evidence="1">The sequence shown here is derived from an EMBL/GenBank/DDBJ whole genome shotgun (WGS) entry which is preliminary data.</text>
</comment>
<dbReference type="Proteomes" id="UP000285060">
    <property type="component" value="Unassembled WGS sequence"/>
</dbReference>
<dbReference type="Pfam" id="PF14421">
    <property type="entry name" value="LmjF365940-deam"/>
    <property type="match status" value="1"/>
</dbReference>
<evidence type="ECO:0000313" key="1">
    <source>
        <dbReference type="EMBL" id="RHY27561.1"/>
    </source>
</evidence>
<evidence type="ECO:0000313" key="2">
    <source>
        <dbReference type="Proteomes" id="UP000285060"/>
    </source>
</evidence>
<dbReference type="VEuPathDB" id="FungiDB:H310_11709"/>
<keyword evidence="2" id="KW-1185">Reference proteome</keyword>
<gene>
    <name evidence="1" type="ORF">DYB32_006695</name>
</gene>
<dbReference type="Gene3D" id="3.40.140.10">
    <property type="entry name" value="Cytidine Deaminase, domain 2"/>
    <property type="match status" value="1"/>
</dbReference>
<reference evidence="1 2" key="1">
    <citation type="submission" date="2018-08" db="EMBL/GenBank/DDBJ databases">
        <title>Aphanomyces genome sequencing and annotation.</title>
        <authorList>
            <person name="Minardi D."/>
            <person name="Oidtmann B."/>
            <person name="Van Der Giezen M."/>
            <person name="Studholme D.J."/>
        </authorList>
    </citation>
    <scope>NUCLEOTIDE SEQUENCE [LARGE SCALE GENOMIC DNA]</scope>
    <source>
        <strain evidence="1 2">NJM0002</strain>
    </source>
</reference>
<organism evidence="1 2">
    <name type="scientific">Aphanomyces invadans</name>
    <dbReference type="NCBI Taxonomy" id="157072"/>
    <lineage>
        <taxon>Eukaryota</taxon>
        <taxon>Sar</taxon>
        <taxon>Stramenopiles</taxon>
        <taxon>Oomycota</taxon>
        <taxon>Saprolegniomycetes</taxon>
        <taxon>Saprolegniales</taxon>
        <taxon>Verrucalvaceae</taxon>
        <taxon>Aphanomyces</taxon>
    </lineage>
</organism>
<sequence length="581" mass="64719">MEFLVHNISHSDLILELTGDTALRTSRNATSLLARPKFSLFNVVSQSIVRQLDMILSPTTVQADTYERQMDSPRFQLREHCTTTYHPVGFRLDVKPIDVQSLPLDLSDFQLRASDETIAEVESSWKRIRITACFFPLLGSLLPKWHQVLSDVHSDESQQLLYLISGAGIPRNASHSICGNSTEYTAELMSKFVATYYPNIHVTQIHSGSNIFRYDDNVQFMTRQLRPMLESHRDVLVAKVGDQWKSHFHLTIAYADGPPARLSALNAALRVYQPSYLHVWQLKTYWHERKLSLDDVDFHPFENVEATPAIAMAELTDPIVTRLVNEVKSFRDQFVQGEHLGEVGQFWLRKSRKPVLAVLLIEKLVDGTPTIVVHRGMNCEVSMPTGSLCAERNAIGSALANDPTLLRQSLKMIAVLSVTLHSHPKQVAMASAAQPICSSTAPPIDAPPPVLVNVPSSIQRTVSVGFHELDRGAGVASNVERSPKAGRKPKRPRTISCDASVPAIQAALTAVDAATAMAKYDFHLFLRVRHPTSRAEKDLNPLAPCGACNEWLLKIAEANPSFKIITFDSIDCDSVYIHQLL</sequence>
<proteinExistence type="predicted"/>
<dbReference type="InterPro" id="IPR032723">
    <property type="entry name" value="Deaminase_LmjF365940"/>
</dbReference>
<dbReference type="EMBL" id="QUSY01000748">
    <property type="protein sequence ID" value="RHY27561.1"/>
    <property type="molecule type" value="Genomic_DNA"/>
</dbReference>
<dbReference type="AlphaFoldDB" id="A0A418AQS0"/>
<name>A0A418AQS0_9STRA</name>
<protein>
    <submittedName>
        <fullName evidence="1">Uncharacterized protein</fullName>
    </submittedName>
</protein>